<dbReference type="AlphaFoldDB" id="A0ABC9DI23"/>
<keyword evidence="1" id="KW-0812">Transmembrane</keyword>
<feature type="transmembrane region" description="Helical" evidence="1">
    <location>
        <begin position="181"/>
        <end position="200"/>
    </location>
</feature>
<organism evidence="2 3">
    <name type="scientific">Urochloa decumbens</name>
    <dbReference type="NCBI Taxonomy" id="240449"/>
    <lineage>
        <taxon>Eukaryota</taxon>
        <taxon>Viridiplantae</taxon>
        <taxon>Streptophyta</taxon>
        <taxon>Embryophyta</taxon>
        <taxon>Tracheophyta</taxon>
        <taxon>Spermatophyta</taxon>
        <taxon>Magnoliopsida</taxon>
        <taxon>Liliopsida</taxon>
        <taxon>Poales</taxon>
        <taxon>Poaceae</taxon>
        <taxon>PACMAD clade</taxon>
        <taxon>Panicoideae</taxon>
        <taxon>Panicodae</taxon>
        <taxon>Paniceae</taxon>
        <taxon>Melinidinae</taxon>
        <taxon>Urochloa</taxon>
    </lineage>
</organism>
<reference evidence="2 3" key="2">
    <citation type="submission" date="2024-10" db="EMBL/GenBank/DDBJ databases">
        <authorList>
            <person name="Ryan C."/>
        </authorList>
    </citation>
    <scope>NUCLEOTIDE SEQUENCE [LARGE SCALE GENOMIC DNA]</scope>
</reference>
<keyword evidence="1" id="KW-1133">Transmembrane helix</keyword>
<feature type="transmembrane region" description="Helical" evidence="1">
    <location>
        <begin position="146"/>
        <end position="169"/>
    </location>
</feature>
<feature type="transmembrane region" description="Helical" evidence="1">
    <location>
        <begin position="353"/>
        <end position="380"/>
    </location>
</feature>
<reference evidence="3" key="1">
    <citation type="submission" date="2024-06" db="EMBL/GenBank/DDBJ databases">
        <authorList>
            <person name="Ryan C."/>
        </authorList>
    </citation>
    <scope>NUCLEOTIDE SEQUENCE [LARGE SCALE GENOMIC DNA]</scope>
</reference>
<feature type="transmembrane region" description="Helical" evidence="1">
    <location>
        <begin position="247"/>
        <end position="266"/>
    </location>
</feature>
<proteinExistence type="predicted"/>
<gene>
    <name evidence="2" type="ORF">URODEC1_LOCUS85370</name>
</gene>
<dbReference type="EMBL" id="OZ075143">
    <property type="protein sequence ID" value="CAL5039125.1"/>
    <property type="molecule type" value="Genomic_DNA"/>
</dbReference>
<feature type="transmembrane region" description="Helical" evidence="1">
    <location>
        <begin position="320"/>
        <end position="341"/>
    </location>
</feature>
<name>A0ABC9DI23_9POAL</name>
<accession>A0ABC9DI23</accession>
<feature type="transmembrane region" description="Helical" evidence="1">
    <location>
        <begin position="221"/>
        <end position="241"/>
    </location>
</feature>
<keyword evidence="3" id="KW-1185">Reference proteome</keyword>
<evidence type="ECO:0000256" key="1">
    <source>
        <dbReference type="SAM" id="Phobius"/>
    </source>
</evidence>
<feature type="transmembrane region" description="Helical" evidence="1">
    <location>
        <begin position="79"/>
        <end position="97"/>
    </location>
</feature>
<evidence type="ECO:0000313" key="3">
    <source>
        <dbReference type="Proteomes" id="UP001497457"/>
    </source>
</evidence>
<sequence>MESMEFGAAITAFGASMMVSWYFLSRDARGVHNLRYIIPMLLGFACFTSGLSLMLLSINILELREDLVADVQDVASKSLSLLCHMLPVLTLLSPLVLSGYKVYRYIGLTIIGLVMAPLALLRWYIGRKVEGTNELADSDHKEQLEAAFKFISAISNSAIAGLVSLVVNYNITGCSGHTKGAVLVAIFILFTTAISGLLSMEIRMKVLEIHNSRLRGSIIKAMWFVIISMLLLLAGVVLAEVFAVIEFWIFAAFPPWVIASAIYLFLEHCVRLPSNNIANEYLVQQFNWKADKGIKVTMWSFMAIISIFGGFLHGQDKIQYLKASIILLTSAFMSGFLLSLLTIRPNPTSTSLAAVTTILDWTASATFGAAIFAVMVAMVLEIH</sequence>
<dbReference type="Proteomes" id="UP001497457">
    <property type="component" value="Chromosome 33rd"/>
</dbReference>
<feature type="transmembrane region" description="Helical" evidence="1">
    <location>
        <begin position="103"/>
        <end position="125"/>
    </location>
</feature>
<feature type="transmembrane region" description="Helical" evidence="1">
    <location>
        <begin position="296"/>
        <end position="314"/>
    </location>
</feature>
<evidence type="ECO:0000313" key="2">
    <source>
        <dbReference type="EMBL" id="CAL5039125.1"/>
    </source>
</evidence>
<keyword evidence="1" id="KW-0472">Membrane</keyword>
<protein>
    <submittedName>
        <fullName evidence="2">Uncharacterized protein</fullName>
    </submittedName>
</protein>
<feature type="transmembrane region" description="Helical" evidence="1">
    <location>
        <begin position="36"/>
        <end position="58"/>
    </location>
</feature>
<feature type="transmembrane region" description="Helical" evidence="1">
    <location>
        <begin position="7"/>
        <end position="24"/>
    </location>
</feature>